<dbReference type="AlphaFoldDB" id="A0A1Y0EIJ1"/>
<sequence length="242" mass="23932">MLTTACGGGGDDDDTPAPVPPAPTTSPVSGAWQTTIAGGATGNAIVLDDGTLWALGTQASGQLVSQIHGSLQASAGRLSASNVVSVDYTRNQFARGSLSGSYVAGSSATIELTIPGTGSTGAQTYTPVPASTYTYNRAASLSDISGTWQAPTGMRVTINASGALQGSQDACRVTGTVAPHASGKNVFNLQVTFGAACSTPNQTLQGVAVTLGSGASARLLATALKDTGGDSVYSLSAVGTRS</sequence>
<organism evidence="2 3">
    <name type="scientific">Comamonas serinivorans</name>
    <dbReference type="NCBI Taxonomy" id="1082851"/>
    <lineage>
        <taxon>Bacteria</taxon>
        <taxon>Pseudomonadati</taxon>
        <taxon>Pseudomonadota</taxon>
        <taxon>Betaproteobacteria</taxon>
        <taxon>Burkholderiales</taxon>
        <taxon>Comamonadaceae</taxon>
        <taxon>Comamonas</taxon>
    </lineage>
</organism>
<dbReference type="Proteomes" id="UP000196138">
    <property type="component" value="Chromosome"/>
</dbReference>
<evidence type="ECO:0000313" key="3">
    <source>
        <dbReference type="Proteomes" id="UP000196138"/>
    </source>
</evidence>
<dbReference type="RefSeq" id="WP_087276007.1">
    <property type="nucleotide sequence ID" value="NZ_CP021455.1"/>
</dbReference>
<dbReference type="EMBL" id="CP021455">
    <property type="protein sequence ID" value="ARU03434.1"/>
    <property type="molecule type" value="Genomic_DNA"/>
</dbReference>
<keyword evidence="3" id="KW-1185">Reference proteome</keyword>
<name>A0A1Y0EIJ1_9BURK</name>
<feature type="region of interest" description="Disordered" evidence="1">
    <location>
        <begin position="1"/>
        <end position="29"/>
    </location>
</feature>
<evidence type="ECO:0000313" key="2">
    <source>
        <dbReference type="EMBL" id="ARU03434.1"/>
    </source>
</evidence>
<accession>A0A1Y0EIJ1</accession>
<dbReference type="KEGG" id="cser:CCO03_00930"/>
<protein>
    <submittedName>
        <fullName evidence="2">Uncharacterized protein</fullName>
    </submittedName>
</protein>
<proteinExistence type="predicted"/>
<gene>
    <name evidence="2" type="ORF">CCO03_00930</name>
</gene>
<evidence type="ECO:0000256" key="1">
    <source>
        <dbReference type="SAM" id="MobiDB-lite"/>
    </source>
</evidence>
<reference evidence="2 3" key="1">
    <citation type="submission" date="2017-05" db="EMBL/GenBank/DDBJ databases">
        <authorList>
            <person name="Song R."/>
            <person name="Chenine A.L."/>
            <person name="Ruprecht R.M."/>
        </authorList>
    </citation>
    <scope>NUCLEOTIDE SEQUENCE [LARGE SCALE GENOMIC DNA]</scope>
    <source>
        <strain evidence="2 3">DSM 26136</strain>
    </source>
</reference>